<name>A0A915KLD3_ROMCU</name>
<accession>A0A915KLD3</accession>
<evidence type="ECO:0000313" key="2">
    <source>
        <dbReference type="WBParaSite" id="nRc.2.0.1.t39243-RA"/>
    </source>
</evidence>
<dbReference type="Proteomes" id="UP000887565">
    <property type="component" value="Unplaced"/>
</dbReference>
<organism evidence="1 2">
    <name type="scientific">Romanomermis culicivorax</name>
    <name type="common">Nematode worm</name>
    <dbReference type="NCBI Taxonomy" id="13658"/>
    <lineage>
        <taxon>Eukaryota</taxon>
        <taxon>Metazoa</taxon>
        <taxon>Ecdysozoa</taxon>
        <taxon>Nematoda</taxon>
        <taxon>Enoplea</taxon>
        <taxon>Dorylaimia</taxon>
        <taxon>Mermithida</taxon>
        <taxon>Mermithoidea</taxon>
        <taxon>Mermithidae</taxon>
        <taxon>Romanomermis</taxon>
    </lineage>
</organism>
<keyword evidence="1" id="KW-1185">Reference proteome</keyword>
<reference evidence="2" key="1">
    <citation type="submission" date="2022-11" db="UniProtKB">
        <authorList>
            <consortium name="WormBaseParasite"/>
        </authorList>
    </citation>
    <scope>IDENTIFICATION</scope>
</reference>
<dbReference type="WBParaSite" id="nRc.2.0.1.t39243-RA">
    <property type="protein sequence ID" value="nRc.2.0.1.t39243-RA"/>
    <property type="gene ID" value="nRc.2.0.1.g39243"/>
</dbReference>
<dbReference type="AlphaFoldDB" id="A0A915KLD3"/>
<sequence>MLLPDSIFCPTWNASGSDALAQNILFTCQCVGSSRISLRDKCETKSYSWLDVENAYYQFCES</sequence>
<protein>
    <submittedName>
        <fullName evidence="2">Uncharacterized protein</fullName>
    </submittedName>
</protein>
<proteinExistence type="predicted"/>
<evidence type="ECO:0000313" key="1">
    <source>
        <dbReference type="Proteomes" id="UP000887565"/>
    </source>
</evidence>